<dbReference type="InterPro" id="IPR003656">
    <property type="entry name" value="Znf_BED"/>
</dbReference>
<feature type="domain" description="HAT C-terminal dimerisation" evidence="10">
    <location>
        <begin position="511"/>
        <end position="591"/>
    </location>
</feature>
<dbReference type="PANTHER" id="PTHR46481">
    <property type="entry name" value="ZINC FINGER BED DOMAIN-CONTAINING PROTEIN 4"/>
    <property type="match status" value="1"/>
</dbReference>
<evidence type="ECO:0000256" key="6">
    <source>
        <dbReference type="ARBA" id="ARBA00023125"/>
    </source>
</evidence>
<protein>
    <submittedName>
        <fullName evidence="12">E3 SUMO-protein ligase ZBED1-like</fullName>
    </submittedName>
</protein>
<dbReference type="RefSeq" id="XP_065675534.1">
    <property type="nucleotide sequence ID" value="XM_065819462.1"/>
</dbReference>
<evidence type="ECO:0000256" key="7">
    <source>
        <dbReference type="ARBA" id="ARBA00023163"/>
    </source>
</evidence>
<keyword evidence="6" id="KW-0238">DNA-binding</keyword>
<organism evidence="11 12">
    <name type="scientific">Hydra vulgaris</name>
    <name type="common">Hydra</name>
    <name type="synonym">Hydra attenuata</name>
    <dbReference type="NCBI Taxonomy" id="6087"/>
    <lineage>
        <taxon>Eukaryota</taxon>
        <taxon>Metazoa</taxon>
        <taxon>Cnidaria</taxon>
        <taxon>Hydrozoa</taxon>
        <taxon>Hydroidolina</taxon>
        <taxon>Anthoathecata</taxon>
        <taxon>Aplanulata</taxon>
        <taxon>Hydridae</taxon>
        <taxon>Hydra</taxon>
    </lineage>
</organism>
<dbReference type="InterPro" id="IPR052035">
    <property type="entry name" value="ZnF_BED_domain_contain"/>
</dbReference>
<keyword evidence="4" id="KW-0862">Zinc</keyword>
<dbReference type="Proteomes" id="UP001652625">
    <property type="component" value="Chromosome 15"/>
</dbReference>
<dbReference type="GeneID" id="136091753"/>
<evidence type="ECO:0000259" key="9">
    <source>
        <dbReference type="Pfam" id="PF02892"/>
    </source>
</evidence>
<evidence type="ECO:0000259" key="10">
    <source>
        <dbReference type="Pfam" id="PF05699"/>
    </source>
</evidence>
<dbReference type="Pfam" id="PF05699">
    <property type="entry name" value="Dimer_Tnp_hAT"/>
    <property type="match status" value="1"/>
</dbReference>
<feature type="domain" description="BED-type" evidence="9">
    <location>
        <begin position="37"/>
        <end position="66"/>
    </location>
</feature>
<evidence type="ECO:0000313" key="12">
    <source>
        <dbReference type="RefSeq" id="XP_065675534.1"/>
    </source>
</evidence>
<evidence type="ECO:0000256" key="1">
    <source>
        <dbReference type="ARBA" id="ARBA00004123"/>
    </source>
</evidence>
<evidence type="ECO:0000256" key="5">
    <source>
        <dbReference type="ARBA" id="ARBA00023015"/>
    </source>
</evidence>
<evidence type="ECO:0000256" key="2">
    <source>
        <dbReference type="ARBA" id="ARBA00022723"/>
    </source>
</evidence>
<dbReference type="Pfam" id="PF02892">
    <property type="entry name" value="zf-BED"/>
    <property type="match status" value="1"/>
</dbReference>
<evidence type="ECO:0000256" key="4">
    <source>
        <dbReference type="ARBA" id="ARBA00022833"/>
    </source>
</evidence>
<evidence type="ECO:0000256" key="3">
    <source>
        <dbReference type="ARBA" id="ARBA00022771"/>
    </source>
</evidence>
<dbReference type="InterPro" id="IPR012337">
    <property type="entry name" value="RNaseH-like_sf"/>
</dbReference>
<proteinExistence type="predicted"/>
<dbReference type="InterPro" id="IPR008906">
    <property type="entry name" value="HATC_C_dom"/>
</dbReference>
<gene>
    <name evidence="12" type="primary">LOC136091753</name>
</gene>
<keyword evidence="8" id="KW-0539">Nucleus</keyword>
<keyword evidence="7" id="KW-0804">Transcription</keyword>
<comment type="subcellular location">
    <subcellularLocation>
        <location evidence="1">Nucleus</location>
    </subcellularLocation>
</comment>
<dbReference type="InterPro" id="IPR036236">
    <property type="entry name" value="Znf_C2H2_sf"/>
</dbReference>
<evidence type="ECO:0000313" key="11">
    <source>
        <dbReference type="Proteomes" id="UP001652625"/>
    </source>
</evidence>
<dbReference type="PANTHER" id="PTHR46481:SF10">
    <property type="entry name" value="ZINC FINGER BED DOMAIN-CONTAINING PROTEIN 39"/>
    <property type="match status" value="1"/>
</dbReference>
<name>A0ABM4DLW5_HYDVU</name>
<keyword evidence="2" id="KW-0479">Metal-binding</keyword>
<dbReference type="SUPFAM" id="SSF57667">
    <property type="entry name" value="beta-beta-alpha zinc fingers"/>
    <property type="match status" value="1"/>
</dbReference>
<sequence length="592" mass="66774">MAAATNESNVSVKHLTGKLSKHFVFKLNADGKVDEGDKIYCVHCNKQFAFRGSNTSLTYHLQHKHPLKYQQVVDSERKMTPQTISFTNLFTCQSNKPVSEKVSADLKVVIAHWIASSGRPTVIVEDAGLEAVLRIALQNQTYTLSSRRTIDTVIGEIESYCGITGHWIDSEWKLTSVAIACINVEERHTADNVASFYEEFAATWNIAEKISCIVRNSARNVVAAIGRTDYSHIPCIAHCLQLSILAGLKAADSSPILAKCRHLVRHFKRSSRNTSELKASQASTSNRSDDVKFHKLQQDVATRWNRTYLTLARLLEVKDAIKQHHIDHPENYTGDKLKELDWEKMSKFVSVLVSIYLGPLADATEYTGSEQYATCSAVLPLEAFLRRLLRVNDDDPGYIARFKSATLNDFSGRIENIDALPTLQMAVALDPRYKKLGCLSREKREAVWTILSNAFRVYCNQRQRAERETTTSTSEASEPVRMKMKLTLLVNDSELQSSSDESQTVHGSLAELTRYQEEGVIPETENPLMWWQLNRHHYPNLSSFVQTILCVPATSVPCERLFSSSGYIVNKLRACLLPENVNVLVCLRDWLK</sequence>
<keyword evidence="5" id="KW-0805">Transcription regulation</keyword>
<keyword evidence="11" id="KW-1185">Reference proteome</keyword>
<dbReference type="SUPFAM" id="SSF53098">
    <property type="entry name" value="Ribonuclease H-like"/>
    <property type="match status" value="1"/>
</dbReference>
<accession>A0ABM4DLW5</accession>
<evidence type="ECO:0000256" key="8">
    <source>
        <dbReference type="ARBA" id="ARBA00023242"/>
    </source>
</evidence>
<reference evidence="12" key="1">
    <citation type="submission" date="2025-08" db="UniProtKB">
        <authorList>
            <consortium name="RefSeq"/>
        </authorList>
    </citation>
    <scope>IDENTIFICATION</scope>
</reference>
<keyword evidence="3" id="KW-0863">Zinc-finger</keyword>